<evidence type="ECO:0000256" key="1">
    <source>
        <dbReference type="ARBA" id="ARBA00004141"/>
    </source>
</evidence>
<evidence type="ECO:0000256" key="4">
    <source>
        <dbReference type="ARBA" id="ARBA00023136"/>
    </source>
</evidence>
<reference evidence="6" key="2">
    <citation type="submission" date="2021-01" db="EMBL/GenBank/DDBJ databases">
        <authorList>
            <person name="Hahn C.R."/>
            <person name="Youssef N.H."/>
            <person name="Elshahed M."/>
        </authorList>
    </citation>
    <scope>NUCLEOTIDE SEQUENCE</scope>
    <source>
        <strain evidence="6">Zod_Metabat.24</strain>
    </source>
</reference>
<evidence type="ECO:0000313" key="6">
    <source>
        <dbReference type="EMBL" id="MBN1574767.1"/>
    </source>
</evidence>
<dbReference type="EMBL" id="JAFGIX010000088">
    <property type="protein sequence ID" value="MBN1574767.1"/>
    <property type="molecule type" value="Genomic_DNA"/>
</dbReference>
<evidence type="ECO:0000256" key="3">
    <source>
        <dbReference type="ARBA" id="ARBA00022989"/>
    </source>
</evidence>
<evidence type="ECO:0000256" key="5">
    <source>
        <dbReference type="SAM" id="Phobius"/>
    </source>
</evidence>
<dbReference type="InterPro" id="IPR007269">
    <property type="entry name" value="ICMT_MeTrfase"/>
</dbReference>
<reference evidence="6" key="1">
    <citation type="journal article" date="2021" name="Environ. Microbiol.">
        <title>Genomic characterization of three novel Desulfobacterota classes expand the metabolic and phylogenetic diversity of the phylum.</title>
        <authorList>
            <person name="Murphy C.L."/>
            <person name="Biggerstaff J."/>
            <person name="Eichhorn A."/>
            <person name="Ewing E."/>
            <person name="Shahan R."/>
            <person name="Soriano D."/>
            <person name="Stewart S."/>
            <person name="VanMol K."/>
            <person name="Walker R."/>
            <person name="Walters P."/>
            <person name="Elshahed M.S."/>
            <person name="Youssef N.H."/>
        </authorList>
    </citation>
    <scope>NUCLEOTIDE SEQUENCE</scope>
    <source>
        <strain evidence="6">Zod_Metabat.24</strain>
    </source>
</reference>
<dbReference type="GO" id="GO:0004671">
    <property type="term" value="F:protein C-terminal S-isoprenylcysteine carboxyl O-methyltransferase activity"/>
    <property type="evidence" value="ECO:0007669"/>
    <property type="project" value="InterPro"/>
</dbReference>
<dbReference type="AlphaFoldDB" id="A0A9D8KJS8"/>
<dbReference type="PANTHER" id="PTHR43847:SF1">
    <property type="entry name" value="BLL3993 PROTEIN"/>
    <property type="match status" value="1"/>
</dbReference>
<feature type="transmembrane region" description="Helical" evidence="5">
    <location>
        <begin position="65"/>
        <end position="86"/>
    </location>
</feature>
<comment type="subcellular location">
    <subcellularLocation>
        <location evidence="1">Membrane</location>
        <topology evidence="1">Multi-pass membrane protein</topology>
    </subcellularLocation>
</comment>
<gene>
    <name evidence="6" type="ORF">JW984_16345</name>
</gene>
<evidence type="ECO:0000256" key="2">
    <source>
        <dbReference type="ARBA" id="ARBA00022692"/>
    </source>
</evidence>
<feature type="transmembrane region" description="Helical" evidence="5">
    <location>
        <begin position="92"/>
        <end position="110"/>
    </location>
</feature>
<accession>A0A9D8KJS8</accession>
<dbReference type="Gene3D" id="1.20.120.1630">
    <property type="match status" value="1"/>
</dbReference>
<keyword evidence="2 5" id="KW-0812">Transmembrane</keyword>
<proteinExistence type="predicted"/>
<dbReference type="InterPro" id="IPR052527">
    <property type="entry name" value="Metal_cation-efflux_comp"/>
</dbReference>
<protein>
    <submittedName>
        <fullName evidence="6">Isoprenylcysteine carboxylmethyltransferase family protein</fullName>
    </submittedName>
</protein>
<feature type="transmembrane region" description="Helical" evidence="5">
    <location>
        <begin position="26"/>
        <end position="44"/>
    </location>
</feature>
<keyword evidence="3 5" id="KW-1133">Transmembrane helix</keyword>
<organism evidence="6 7">
    <name type="scientific">Candidatus Zymogenus saltonus</name>
    <dbReference type="NCBI Taxonomy" id="2844893"/>
    <lineage>
        <taxon>Bacteria</taxon>
        <taxon>Deltaproteobacteria</taxon>
        <taxon>Candidatus Zymogenia</taxon>
        <taxon>Candidatus Zymogeniales</taxon>
        <taxon>Candidatus Zymogenaceae</taxon>
        <taxon>Candidatus Zymogenus</taxon>
    </lineage>
</organism>
<evidence type="ECO:0000313" key="7">
    <source>
        <dbReference type="Proteomes" id="UP000809273"/>
    </source>
</evidence>
<dbReference type="Proteomes" id="UP000809273">
    <property type="component" value="Unassembled WGS sequence"/>
</dbReference>
<comment type="caution">
    <text evidence="6">The sequence shown here is derived from an EMBL/GenBank/DDBJ whole genome shotgun (WGS) entry which is preliminary data.</text>
</comment>
<sequence length="207" mass="23941">MSPILFILILVLTFLRLKGGGIWDGWIFNMDIVFVCAYLFWIILESKVSKSELDKGDKTRDFGTCELYAIGQAAVFLSALWFKSVWQSPGPFHLLGFSIFLIGVSLRLWAIRTLGRYYSHIVREVDGHRIIDSGPYRYIRHPAYSGMIAANLGVIIYFFNLPTLIIYLFLFIPAIALRILGEEKTLFKMDGYPEFARERRRLFPALW</sequence>
<dbReference type="GO" id="GO:0016020">
    <property type="term" value="C:membrane"/>
    <property type="evidence" value="ECO:0007669"/>
    <property type="project" value="UniProtKB-SubCell"/>
</dbReference>
<name>A0A9D8KJS8_9DELT</name>
<dbReference type="PANTHER" id="PTHR43847">
    <property type="entry name" value="BLL3993 PROTEIN"/>
    <property type="match status" value="1"/>
</dbReference>
<dbReference type="Pfam" id="PF04140">
    <property type="entry name" value="ICMT"/>
    <property type="match status" value="1"/>
</dbReference>
<keyword evidence="4 5" id="KW-0472">Membrane</keyword>